<evidence type="ECO:0000256" key="6">
    <source>
        <dbReference type="ARBA" id="ARBA00022723"/>
    </source>
</evidence>
<feature type="domain" description="Gamma-butyrobetaine hydroxylase-like N-terminal" evidence="17">
    <location>
        <begin position="192"/>
        <end position="255"/>
    </location>
</feature>
<keyword evidence="10" id="KW-0408">Iron</keyword>
<evidence type="ECO:0000256" key="15">
    <source>
        <dbReference type="ARBA" id="ARBA00049334"/>
    </source>
</evidence>
<keyword evidence="7" id="KW-0124">Carnitine biosynthesis</keyword>
<dbReference type="OrthoDB" id="408743at2759"/>
<comment type="cofactor">
    <cofactor evidence="1">
        <name>Fe(2+)</name>
        <dbReference type="ChEBI" id="CHEBI:29033"/>
    </cofactor>
</comment>
<dbReference type="SUPFAM" id="SSF51197">
    <property type="entry name" value="Clavaminate synthase-like"/>
    <property type="match status" value="1"/>
</dbReference>
<sequence>MNVRVSRLFRAHHPHLCVLPSITKRCLAHEATPDAPPPSTPIATDGQPRLKITWTRTNSPEQQKAEKQNKSAEFSSSFLSSEFPTRKGVVGVKIRKPRSPRLPLTPSDVWPIPMQSIPDGHGTIRADAKANQRASSVYESLLDIYEIDGSIPRGKPLNTLSDRTTTDGVPLWGEWGIPLKIRSFGGPTVIILPSLWLRDNCRCDKCVNQDTMQRAFDTFSIPRDILPSEVVTGKDGLRVTWSNDGHVSLFPWEWIMKYSDRLANHADAPKNTKITWGAEIAENPPSVHYDEIMADDAGVGRWTSKIHQYGFCYVDGCPISPEKTQELLERIAFIRVTHYGGFYDFTSDLSMKDTAYTTLALPAHTDTTYFTDPAGLQMFHLLSHEQGSGGQSLLVDGFKAARILEDECILSHKALSRISIPWHASGNEGITITPIRKFPVLNHYYPHDHGTKRQLMQVRWNNDDRGVVDLEEARGKPGRGTEQWYNAARKWNEILKRKDMEYWAQLEPGRPLIFDNWRVLHGRSAFSGKRRIAGGYINHDDYISRWRNTNFTREEALKQIL</sequence>
<keyword evidence="19" id="KW-1185">Reference proteome</keyword>
<dbReference type="Proteomes" id="UP000566819">
    <property type="component" value="Unassembled WGS sequence"/>
</dbReference>
<dbReference type="NCBIfam" id="TIGR02410">
    <property type="entry name" value="carnitine_TMLD"/>
    <property type="match status" value="1"/>
</dbReference>
<evidence type="ECO:0000256" key="14">
    <source>
        <dbReference type="ARBA" id="ARBA00046008"/>
    </source>
</evidence>
<dbReference type="UniPathway" id="UPA00118"/>
<evidence type="ECO:0000256" key="5">
    <source>
        <dbReference type="ARBA" id="ARBA00012267"/>
    </source>
</evidence>
<accession>A0A8H4RAJ8</accession>
<reference evidence="18 19" key="1">
    <citation type="submission" date="2020-03" db="EMBL/GenBank/DDBJ databases">
        <title>Draft Genome Sequence of Cudoniella acicularis.</title>
        <authorList>
            <person name="Buettner E."/>
            <person name="Kellner H."/>
        </authorList>
    </citation>
    <scope>NUCLEOTIDE SEQUENCE [LARGE SCALE GENOMIC DNA]</scope>
    <source>
        <strain evidence="18 19">DSM 108380</strain>
    </source>
</reference>
<evidence type="ECO:0000256" key="2">
    <source>
        <dbReference type="ARBA" id="ARBA00001961"/>
    </source>
</evidence>
<evidence type="ECO:0000256" key="11">
    <source>
        <dbReference type="ARBA" id="ARBA00030363"/>
    </source>
</evidence>
<evidence type="ECO:0000259" key="17">
    <source>
        <dbReference type="Pfam" id="PF06155"/>
    </source>
</evidence>
<dbReference type="GO" id="GO:0005506">
    <property type="term" value="F:iron ion binding"/>
    <property type="evidence" value="ECO:0007669"/>
    <property type="project" value="InterPro"/>
</dbReference>
<evidence type="ECO:0000256" key="10">
    <source>
        <dbReference type="ARBA" id="ARBA00023004"/>
    </source>
</evidence>
<dbReference type="FunFam" id="3.60.130.10:FF:000001">
    <property type="entry name" value="Trimethyllysine dioxygenase, mitochondrial"/>
    <property type="match status" value="1"/>
</dbReference>
<evidence type="ECO:0000256" key="4">
    <source>
        <dbReference type="ARBA" id="ARBA00008654"/>
    </source>
</evidence>
<dbReference type="InterPro" id="IPR038492">
    <property type="entry name" value="GBBH-like_N_sf"/>
</dbReference>
<dbReference type="AlphaFoldDB" id="A0A8H4RAJ8"/>
<evidence type="ECO:0000313" key="19">
    <source>
        <dbReference type="Proteomes" id="UP000566819"/>
    </source>
</evidence>
<feature type="domain" description="TauD/TfdA-like" evidence="16">
    <location>
        <begin position="276"/>
        <end position="534"/>
    </location>
</feature>
<comment type="pathway">
    <text evidence="3">Amine and polyamine biosynthesis; carnitine biosynthesis.</text>
</comment>
<dbReference type="Gene3D" id="3.60.130.10">
    <property type="entry name" value="Clavaminate synthase-like"/>
    <property type="match status" value="1"/>
</dbReference>
<evidence type="ECO:0000313" key="18">
    <source>
        <dbReference type="EMBL" id="KAF4626522.1"/>
    </source>
</evidence>
<evidence type="ECO:0000256" key="1">
    <source>
        <dbReference type="ARBA" id="ARBA00001954"/>
    </source>
</evidence>
<dbReference type="EC" id="1.14.11.8" evidence="5"/>
<evidence type="ECO:0000256" key="7">
    <source>
        <dbReference type="ARBA" id="ARBA00022873"/>
    </source>
</evidence>
<dbReference type="InterPro" id="IPR012776">
    <property type="entry name" value="Trimethyllysine_dOase"/>
</dbReference>
<evidence type="ECO:0000256" key="13">
    <source>
        <dbReference type="ARBA" id="ARBA00032283"/>
    </source>
</evidence>
<comment type="function">
    <text evidence="14">Converts trimethyllysine (TML) into hydroxytrimethyllysine (HTML).</text>
</comment>
<keyword evidence="6" id="KW-0479">Metal-binding</keyword>
<gene>
    <name evidence="18" type="ORF">G7Y89_g11634</name>
</gene>
<dbReference type="EMBL" id="JAAMPI010001137">
    <property type="protein sequence ID" value="KAF4626522.1"/>
    <property type="molecule type" value="Genomic_DNA"/>
</dbReference>
<dbReference type="PANTHER" id="PTHR10696:SF51">
    <property type="entry name" value="TRIMETHYLLYSINE DIOXYGENASE, MITOCHONDRIAL"/>
    <property type="match status" value="1"/>
</dbReference>
<dbReference type="InterPro" id="IPR010376">
    <property type="entry name" value="GBBH-like_N"/>
</dbReference>
<dbReference type="GO" id="GO:0050353">
    <property type="term" value="F:trimethyllysine dioxygenase activity"/>
    <property type="evidence" value="ECO:0007669"/>
    <property type="project" value="UniProtKB-EC"/>
</dbReference>
<evidence type="ECO:0000256" key="8">
    <source>
        <dbReference type="ARBA" id="ARBA00022964"/>
    </source>
</evidence>
<proteinExistence type="inferred from homology"/>
<dbReference type="Gene3D" id="3.30.2020.30">
    <property type="match status" value="1"/>
</dbReference>
<evidence type="ECO:0000256" key="3">
    <source>
        <dbReference type="ARBA" id="ARBA00005022"/>
    </source>
</evidence>
<dbReference type="Pfam" id="PF02668">
    <property type="entry name" value="TauD"/>
    <property type="match status" value="1"/>
</dbReference>
<dbReference type="InterPro" id="IPR003819">
    <property type="entry name" value="TauD/TfdA-like"/>
</dbReference>
<comment type="catalytic activity">
    <reaction evidence="15">
        <text>N(6),N(6),N(6)-trimethyl-L-lysine + 2-oxoglutarate + O2 = (3S)-3-hydroxy-N(6),N(6),N(6)-trimethyl-L-lysine + succinate + CO2</text>
        <dbReference type="Rhea" id="RHEA:14181"/>
        <dbReference type="ChEBI" id="CHEBI:15379"/>
        <dbReference type="ChEBI" id="CHEBI:16526"/>
        <dbReference type="ChEBI" id="CHEBI:16810"/>
        <dbReference type="ChEBI" id="CHEBI:30031"/>
        <dbReference type="ChEBI" id="CHEBI:58100"/>
        <dbReference type="ChEBI" id="CHEBI:141499"/>
        <dbReference type="EC" id="1.14.11.8"/>
    </reaction>
</comment>
<dbReference type="GO" id="GO:0005739">
    <property type="term" value="C:mitochondrion"/>
    <property type="evidence" value="ECO:0007669"/>
    <property type="project" value="TreeGrafter"/>
</dbReference>
<comment type="similarity">
    <text evidence="4">Belongs to the gamma-BBH/TMLD family.</text>
</comment>
<name>A0A8H4RAJ8_9HELO</name>
<dbReference type="PANTHER" id="PTHR10696">
    <property type="entry name" value="GAMMA-BUTYROBETAINE HYDROXYLASE-RELATED"/>
    <property type="match status" value="1"/>
</dbReference>
<comment type="cofactor">
    <cofactor evidence="2">
        <name>L-ascorbate</name>
        <dbReference type="ChEBI" id="CHEBI:38290"/>
    </cofactor>
</comment>
<evidence type="ECO:0000256" key="9">
    <source>
        <dbReference type="ARBA" id="ARBA00023002"/>
    </source>
</evidence>
<organism evidence="18 19">
    <name type="scientific">Cudoniella acicularis</name>
    <dbReference type="NCBI Taxonomy" id="354080"/>
    <lineage>
        <taxon>Eukaryota</taxon>
        <taxon>Fungi</taxon>
        <taxon>Dikarya</taxon>
        <taxon>Ascomycota</taxon>
        <taxon>Pezizomycotina</taxon>
        <taxon>Leotiomycetes</taxon>
        <taxon>Helotiales</taxon>
        <taxon>Tricladiaceae</taxon>
        <taxon>Cudoniella</taxon>
    </lineage>
</organism>
<dbReference type="Pfam" id="PF06155">
    <property type="entry name" value="GBBH-like_N"/>
    <property type="match status" value="1"/>
</dbReference>
<comment type="caution">
    <text evidence="18">The sequence shown here is derived from an EMBL/GenBank/DDBJ whole genome shotgun (WGS) entry which is preliminary data.</text>
</comment>
<dbReference type="InterPro" id="IPR042098">
    <property type="entry name" value="TauD-like_sf"/>
</dbReference>
<dbReference type="CDD" id="cd00250">
    <property type="entry name" value="CAS_like"/>
    <property type="match status" value="1"/>
</dbReference>
<dbReference type="InterPro" id="IPR050411">
    <property type="entry name" value="AlphaKG_dependent_hydroxylases"/>
</dbReference>
<keyword evidence="9" id="KW-0560">Oxidoreductase</keyword>
<keyword evidence="8" id="KW-0223">Dioxygenase</keyword>
<protein>
    <recommendedName>
        <fullName evidence="5">trimethyllysine dioxygenase</fullName>
        <ecNumber evidence="5">1.14.11.8</ecNumber>
    </recommendedName>
    <alternativeName>
        <fullName evidence="12">Epsilon-trimethyllysine 2-oxoglutarate dioxygenase</fullName>
    </alternativeName>
    <alternativeName>
        <fullName evidence="11">TML hydroxylase</fullName>
    </alternativeName>
    <alternativeName>
        <fullName evidence="13">TML-alpha-ketoglutarate dioxygenase</fullName>
    </alternativeName>
</protein>
<evidence type="ECO:0000259" key="16">
    <source>
        <dbReference type="Pfam" id="PF02668"/>
    </source>
</evidence>
<evidence type="ECO:0000256" key="12">
    <source>
        <dbReference type="ARBA" id="ARBA00031778"/>
    </source>
</evidence>
<dbReference type="GO" id="GO:0045329">
    <property type="term" value="P:carnitine biosynthetic process"/>
    <property type="evidence" value="ECO:0007669"/>
    <property type="project" value="UniProtKB-UniPathway"/>
</dbReference>